<feature type="transmembrane region" description="Helical" evidence="2">
    <location>
        <begin position="6"/>
        <end position="28"/>
    </location>
</feature>
<dbReference type="OMA" id="KIRETFW"/>
<keyword evidence="2" id="KW-0812">Transmembrane</keyword>
<dbReference type="InParanoid" id="A7YPF2"/>
<dbReference type="KEGG" id="cel:CELE_ZK39.10"/>
<dbReference type="UCSC" id="ZK39.10">
    <property type="organism name" value="c. elegans"/>
</dbReference>
<dbReference type="EMBL" id="BX284601">
    <property type="protein sequence ID" value="CAP03132.1"/>
    <property type="molecule type" value="Genomic_DNA"/>
</dbReference>
<dbReference type="Proteomes" id="UP000001940">
    <property type="component" value="Chromosome I"/>
</dbReference>
<dbReference type="eggNOG" id="ENOG502TJ62">
    <property type="taxonomic scope" value="Eukaryota"/>
</dbReference>
<protein>
    <submittedName>
        <fullName evidence="3">Uncharacterized protein</fullName>
    </submittedName>
</protein>
<dbReference type="PaxDb" id="6239-ZK39.10"/>
<dbReference type="OrthoDB" id="5890344at2759"/>
<feature type="compositionally biased region" description="Basic and acidic residues" evidence="1">
    <location>
        <begin position="158"/>
        <end position="168"/>
    </location>
</feature>
<keyword evidence="2" id="KW-0472">Membrane</keyword>
<dbReference type="WormBase" id="ZK39.10">
    <property type="protein sequence ID" value="CE41546"/>
    <property type="gene ID" value="WBGene00050881"/>
</dbReference>
<evidence type="ECO:0000313" key="5">
    <source>
        <dbReference type="WormBase" id="ZK39.10"/>
    </source>
</evidence>
<dbReference type="GeneID" id="6418616"/>
<dbReference type="HOGENOM" id="CLU_1490312_0_0_1"/>
<dbReference type="AlphaFoldDB" id="A7YPF2"/>
<organism evidence="3 4">
    <name type="scientific">Caenorhabditis elegans</name>
    <dbReference type="NCBI Taxonomy" id="6239"/>
    <lineage>
        <taxon>Eukaryota</taxon>
        <taxon>Metazoa</taxon>
        <taxon>Ecdysozoa</taxon>
        <taxon>Nematoda</taxon>
        <taxon>Chromadorea</taxon>
        <taxon>Rhabditida</taxon>
        <taxon>Rhabditina</taxon>
        <taxon>Rhabditomorpha</taxon>
        <taxon>Rhabditoidea</taxon>
        <taxon>Rhabditidae</taxon>
        <taxon>Peloderinae</taxon>
        <taxon>Caenorhabditis</taxon>
    </lineage>
</organism>
<dbReference type="RefSeq" id="NP_001122566.1">
    <property type="nucleotide sequence ID" value="NM_001129094.1"/>
</dbReference>
<evidence type="ECO:0000313" key="3">
    <source>
        <dbReference type="EMBL" id="CAP03132.1"/>
    </source>
</evidence>
<feature type="transmembrane region" description="Helical" evidence="2">
    <location>
        <begin position="111"/>
        <end position="132"/>
    </location>
</feature>
<feature type="transmembrane region" description="Helical" evidence="2">
    <location>
        <begin position="40"/>
        <end position="61"/>
    </location>
</feature>
<keyword evidence="4" id="KW-1185">Reference proteome</keyword>
<dbReference type="SMR" id="A7YPF2"/>
<name>A7YPF2_CAEEL</name>
<dbReference type="FunCoup" id="A7YPF2">
    <property type="interactions" value="1237"/>
</dbReference>
<reference evidence="3 4" key="1">
    <citation type="journal article" date="1998" name="Science">
        <title>Genome sequence of the nematode C. elegans: a platform for investigating biology.</title>
        <authorList>
            <consortium name="The C. elegans sequencing consortium"/>
            <person name="Sulson J.E."/>
            <person name="Waterston R."/>
        </authorList>
    </citation>
    <scope>NUCLEOTIDE SEQUENCE [LARGE SCALE GENOMIC DNA]</scope>
    <source>
        <strain evidence="3 4">Bristol N2</strain>
    </source>
</reference>
<gene>
    <name evidence="3" type="ORF">CELE_ZK39.10</name>
    <name evidence="3 5" type="ORF">ZK39.10</name>
</gene>
<dbReference type="AGR" id="WB:WBGene00050881"/>
<dbReference type="CTD" id="6418616"/>
<accession>A7YPF2</accession>
<feature type="region of interest" description="Disordered" evidence="1">
    <location>
        <begin position="153"/>
        <end position="181"/>
    </location>
</feature>
<dbReference type="Bgee" id="WBGene00050881">
    <property type="expression patterns" value="Expressed in larva and 1 other cell type or tissue"/>
</dbReference>
<proteinExistence type="predicted"/>
<evidence type="ECO:0000313" key="4">
    <source>
        <dbReference type="Proteomes" id="UP000001940"/>
    </source>
</evidence>
<keyword evidence="2" id="KW-1133">Transmembrane helix</keyword>
<evidence type="ECO:0000256" key="1">
    <source>
        <dbReference type="SAM" id="MobiDB-lite"/>
    </source>
</evidence>
<evidence type="ECO:0000256" key="2">
    <source>
        <dbReference type="SAM" id="Phobius"/>
    </source>
</evidence>
<sequence length="181" mass="20055">MRHILIAAGINAALALLYLLALFDFAGFTKDEVIKYKDVFYGYLNVCVLRLIYAAFIVALLMCPSKVWYGIVSVLKILHASSTLIITSIVLRNYIIACNGQMYEPFKFGKFGTFVCLYASSFVTIYIAAILIKLSVFSPSKPKDLYVIQVVGPSSSEKGSRTSSEKQSEASSSQMEKTEEV</sequence>
<feature type="transmembrane region" description="Helical" evidence="2">
    <location>
        <begin position="67"/>
        <end position="91"/>
    </location>
</feature>